<keyword evidence="1" id="KW-0812">Transmembrane</keyword>
<feature type="transmembrane region" description="Helical" evidence="1">
    <location>
        <begin position="36"/>
        <end position="61"/>
    </location>
</feature>
<feature type="transmembrane region" description="Helical" evidence="1">
    <location>
        <begin position="358"/>
        <end position="380"/>
    </location>
</feature>
<feature type="transmembrane region" description="Helical" evidence="1">
    <location>
        <begin position="386"/>
        <end position="405"/>
    </location>
</feature>
<name>A0A518JW65_9BACT</name>
<evidence type="ECO:0000256" key="1">
    <source>
        <dbReference type="SAM" id="Phobius"/>
    </source>
</evidence>
<gene>
    <name evidence="2" type="ORF">Poly24_35050</name>
</gene>
<keyword evidence="3" id="KW-1185">Reference proteome</keyword>
<dbReference type="PANTHER" id="PTHR31610">
    <property type="entry name" value="SLR0360 PROTEIN"/>
    <property type="match status" value="1"/>
</dbReference>
<organism evidence="2 3">
    <name type="scientific">Rosistilla carotiformis</name>
    <dbReference type="NCBI Taxonomy" id="2528017"/>
    <lineage>
        <taxon>Bacteria</taxon>
        <taxon>Pseudomonadati</taxon>
        <taxon>Planctomycetota</taxon>
        <taxon>Planctomycetia</taxon>
        <taxon>Pirellulales</taxon>
        <taxon>Pirellulaceae</taxon>
        <taxon>Rosistilla</taxon>
    </lineage>
</organism>
<feature type="transmembrane region" description="Helical" evidence="1">
    <location>
        <begin position="148"/>
        <end position="170"/>
    </location>
</feature>
<dbReference type="EMBL" id="CP036348">
    <property type="protein sequence ID" value="QDV69788.1"/>
    <property type="molecule type" value="Genomic_DNA"/>
</dbReference>
<feature type="transmembrane region" description="Helical" evidence="1">
    <location>
        <begin position="412"/>
        <end position="434"/>
    </location>
</feature>
<sequence>MVAQLRRKLRLLSLPHVARSHLVSNDRYRWFAVGDINAFFGLMLDNVAGLILVVSLLAGVFQFPAEFAVQAMVPGTAIGVFVGDLMFFALAFWLAKRTRRSDVTAMPLGLDTPSTFGMVFFVLGPAFIDGKVRLGLDEMEAARFAWHIGIWAIVMSGLFKVVCSPVSGWIRRSVPRAGLLGSLAAIALVLISFLPLLDILKTPLVGLVALAIVLTSLIGRVPLPLRVPGTLGALIVAGGMFYVLRAFGVEGYVASGEHSITPTMFPSMWLEAFEFQWLDRFSEAMKYMPIVLPFAIGTVVGGIDCTESAAAAGDEYPTGTVIFVEAIATLAAGLCGGVVQTTPYIGHPAYKQMGGRSAYTLATALLIGTAGVGGYFVYFYQIIPEAAVFPILIFVGLEITAQSFSATPTRHYAAVALACVPALAFLANSFPSQIFGDPAYSIEGLGDPGLRDKLQTLLILSNGFILTSLLWASALASIIDQRLRRAGGLFLLCGLLTVFGVIHSPVPGSPLYWPWSAEAAMVRQFALGYAVTGLLLVAWSYWLSAIGAPSDSRAEEVESE</sequence>
<feature type="transmembrane region" description="Helical" evidence="1">
    <location>
        <begin position="177"/>
        <end position="197"/>
    </location>
</feature>
<keyword evidence="1" id="KW-1133">Transmembrane helix</keyword>
<proteinExistence type="predicted"/>
<feature type="transmembrane region" description="Helical" evidence="1">
    <location>
        <begin position="526"/>
        <end position="543"/>
    </location>
</feature>
<feature type="transmembrane region" description="Helical" evidence="1">
    <location>
        <begin position="454"/>
        <end position="479"/>
    </location>
</feature>
<dbReference type="AlphaFoldDB" id="A0A518JW65"/>
<evidence type="ECO:0008006" key="4">
    <source>
        <dbReference type="Google" id="ProtNLM"/>
    </source>
</evidence>
<feature type="transmembrane region" description="Helical" evidence="1">
    <location>
        <begin position="486"/>
        <end position="506"/>
    </location>
</feature>
<dbReference type="KEGG" id="rcf:Poly24_35050"/>
<feature type="transmembrane region" description="Helical" evidence="1">
    <location>
        <begin position="322"/>
        <end position="346"/>
    </location>
</feature>
<dbReference type="PANTHER" id="PTHR31610:SF0">
    <property type="entry name" value="SLC26A_SULP TRANSPORTER DOMAIN-CONTAINING PROTEIN"/>
    <property type="match status" value="1"/>
</dbReference>
<feature type="transmembrane region" description="Helical" evidence="1">
    <location>
        <begin position="230"/>
        <end position="248"/>
    </location>
</feature>
<evidence type="ECO:0000313" key="2">
    <source>
        <dbReference type="EMBL" id="QDV69788.1"/>
    </source>
</evidence>
<protein>
    <recommendedName>
        <fullName evidence="4">Permease</fullName>
    </recommendedName>
</protein>
<accession>A0A518JW65</accession>
<reference evidence="2 3" key="1">
    <citation type="submission" date="2019-02" db="EMBL/GenBank/DDBJ databases">
        <title>Deep-cultivation of Planctomycetes and their phenomic and genomic characterization uncovers novel biology.</title>
        <authorList>
            <person name="Wiegand S."/>
            <person name="Jogler M."/>
            <person name="Boedeker C."/>
            <person name="Pinto D."/>
            <person name="Vollmers J."/>
            <person name="Rivas-Marin E."/>
            <person name="Kohn T."/>
            <person name="Peeters S.H."/>
            <person name="Heuer A."/>
            <person name="Rast P."/>
            <person name="Oberbeckmann S."/>
            <person name="Bunk B."/>
            <person name="Jeske O."/>
            <person name="Meyerdierks A."/>
            <person name="Storesund J.E."/>
            <person name="Kallscheuer N."/>
            <person name="Luecker S."/>
            <person name="Lage O.M."/>
            <person name="Pohl T."/>
            <person name="Merkel B.J."/>
            <person name="Hornburger P."/>
            <person name="Mueller R.-W."/>
            <person name="Bruemmer F."/>
            <person name="Labrenz M."/>
            <person name="Spormann A.M."/>
            <person name="Op den Camp H."/>
            <person name="Overmann J."/>
            <person name="Amann R."/>
            <person name="Jetten M.S.M."/>
            <person name="Mascher T."/>
            <person name="Medema M.H."/>
            <person name="Devos D.P."/>
            <person name="Kaster A.-K."/>
            <person name="Ovreas L."/>
            <person name="Rohde M."/>
            <person name="Galperin M.Y."/>
            <person name="Jogler C."/>
        </authorList>
    </citation>
    <scope>NUCLEOTIDE SEQUENCE [LARGE SCALE GENOMIC DNA]</scope>
    <source>
        <strain evidence="2 3">Poly24</strain>
    </source>
</reference>
<dbReference type="Proteomes" id="UP000315082">
    <property type="component" value="Chromosome"/>
</dbReference>
<feature type="transmembrane region" description="Helical" evidence="1">
    <location>
        <begin position="107"/>
        <end position="128"/>
    </location>
</feature>
<feature type="transmembrane region" description="Helical" evidence="1">
    <location>
        <begin position="203"/>
        <end position="223"/>
    </location>
</feature>
<keyword evidence="1" id="KW-0472">Membrane</keyword>
<evidence type="ECO:0000313" key="3">
    <source>
        <dbReference type="Proteomes" id="UP000315082"/>
    </source>
</evidence>
<feature type="transmembrane region" description="Helical" evidence="1">
    <location>
        <begin position="67"/>
        <end position="95"/>
    </location>
</feature>